<dbReference type="PANTHER" id="PTHR30486">
    <property type="entry name" value="TWITCHING MOTILITY PROTEIN PILT"/>
    <property type="match status" value="1"/>
</dbReference>
<dbReference type="GO" id="GO:0016887">
    <property type="term" value="F:ATP hydrolysis activity"/>
    <property type="evidence" value="ECO:0007669"/>
    <property type="project" value="InterPro"/>
</dbReference>
<dbReference type="AlphaFoldDB" id="A0A9D1E7K1"/>
<evidence type="ECO:0000313" key="3">
    <source>
        <dbReference type="EMBL" id="HIR69728.1"/>
    </source>
</evidence>
<sequence length="335" mass="39204">MIEDEKDFFGVLYPFIRDDRITDIDYNGRMLWLTDCDNRRWREPLEITPAFLEQFSQRVSNTVSRPFNKQSPVLEAETKTLRITIVHESVALSGRCVCIRKSLPYVRLNEKKMLREKFCTPEILELLKQCVKERKNIVFCGQPGVGKTECAKFFSGFISPKERVITIEDTPEWHFKELHPQNDAVELRINDQMDYTGAIRTCLRLNPSWIMLSETRSSEVVYLIEGFSTGVRGITTLHTDDVRKIPDRMLNMAGNRRDARRFENDIYSFLDVGVLLSCREVREPDGTVAIRRYIDQICFFSREDGINYLDLVADEGILSAERLKEARRRNRREEK</sequence>
<dbReference type="InterPro" id="IPR001482">
    <property type="entry name" value="T2SS/T4SS_dom"/>
</dbReference>
<name>A0A9D1E7K1_9FIRM</name>
<dbReference type="Pfam" id="PF00437">
    <property type="entry name" value="T2SSE"/>
    <property type="match status" value="1"/>
</dbReference>
<comment type="similarity">
    <text evidence="1">Belongs to the GSP E family.</text>
</comment>
<reference evidence="3" key="2">
    <citation type="journal article" date="2021" name="PeerJ">
        <title>Extensive microbial diversity within the chicken gut microbiome revealed by metagenomics and culture.</title>
        <authorList>
            <person name="Gilroy R."/>
            <person name="Ravi A."/>
            <person name="Getino M."/>
            <person name="Pursley I."/>
            <person name="Horton D.L."/>
            <person name="Alikhan N.F."/>
            <person name="Baker D."/>
            <person name="Gharbi K."/>
            <person name="Hall N."/>
            <person name="Watson M."/>
            <person name="Adriaenssens E.M."/>
            <person name="Foster-Nyarko E."/>
            <person name="Jarju S."/>
            <person name="Secka A."/>
            <person name="Antonio M."/>
            <person name="Oren A."/>
            <person name="Chaudhuri R.R."/>
            <person name="La Ragione R."/>
            <person name="Hildebrand F."/>
            <person name="Pallen M.J."/>
        </authorList>
    </citation>
    <scope>NUCLEOTIDE SEQUENCE</scope>
    <source>
        <strain evidence="3">ChiSjej5B23-6657</strain>
    </source>
</reference>
<dbReference type="Gene3D" id="3.30.450.370">
    <property type="match status" value="1"/>
</dbReference>
<evidence type="ECO:0000259" key="2">
    <source>
        <dbReference type="Pfam" id="PF00437"/>
    </source>
</evidence>
<dbReference type="InterPro" id="IPR027417">
    <property type="entry name" value="P-loop_NTPase"/>
</dbReference>
<comment type="caution">
    <text evidence="3">The sequence shown here is derived from an EMBL/GenBank/DDBJ whole genome shotgun (WGS) entry which is preliminary data.</text>
</comment>
<dbReference type="Gene3D" id="3.40.50.300">
    <property type="entry name" value="P-loop containing nucleotide triphosphate hydrolases"/>
    <property type="match status" value="1"/>
</dbReference>
<reference evidence="3" key="1">
    <citation type="submission" date="2020-10" db="EMBL/GenBank/DDBJ databases">
        <authorList>
            <person name="Gilroy R."/>
        </authorList>
    </citation>
    <scope>NUCLEOTIDE SEQUENCE</scope>
    <source>
        <strain evidence="3">ChiSjej5B23-6657</strain>
    </source>
</reference>
<organism evidence="3 4">
    <name type="scientific">Candidatus Pullilachnospira gallistercoris</name>
    <dbReference type="NCBI Taxonomy" id="2840911"/>
    <lineage>
        <taxon>Bacteria</taxon>
        <taxon>Bacillati</taxon>
        <taxon>Bacillota</taxon>
        <taxon>Clostridia</taxon>
        <taxon>Lachnospirales</taxon>
        <taxon>Lachnospiraceae</taxon>
        <taxon>Lachnospiraceae incertae sedis</taxon>
        <taxon>Candidatus Pullilachnospira</taxon>
    </lineage>
</organism>
<evidence type="ECO:0000313" key="4">
    <source>
        <dbReference type="Proteomes" id="UP000823912"/>
    </source>
</evidence>
<dbReference type="Proteomes" id="UP000823912">
    <property type="component" value="Unassembled WGS sequence"/>
</dbReference>
<dbReference type="InterPro" id="IPR050921">
    <property type="entry name" value="T4SS_GSP_E_ATPase"/>
</dbReference>
<evidence type="ECO:0000256" key="1">
    <source>
        <dbReference type="ARBA" id="ARBA00006611"/>
    </source>
</evidence>
<proteinExistence type="inferred from homology"/>
<dbReference type="SUPFAM" id="SSF52540">
    <property type="entry name" value="P-loop containing nucleoside triphosphate hydrolases"/>
    <property type="match status" value="1"/>
</dbReference>
<gene>
    <name evidence="3" type="ORF">IAA55_00420</name>
</gene>
<feature type="domain" description="Bacterial type II secretion system protein E" evidence="2">
    <location>
        <begin position="91"/>
        <end position="257"/>
    </location>
</feature>
<dbReference type="EMBL" id="DVHM01000007">
    <property type="protein sequence ID" value="HIR69728.1"/>
    <property type="molecule type" value="Genomic_DNA"/>
</dbReference>
<accession>A0A9D1E7K1</accession>
<dbReference type="PANTHER" id="PTHR30486:SF6">
    <property type="entry name" value="TYPE IV PILUS RETRACTATION ATPASE PILT"/>
    <property type="match status" value="1"/>
</dbReference>
<protein>
    <submittedName>
        <fullName evidence="3">Type II/IV secretion system ATPase subunit</fullName>
    </submittedName>
</protein>